<dbReference type="Proteomes" id="UP000479526">
    <property type="component" value="Unassembled WGS sequence"/>
</dbReference>
<dbReference type="EMBL" id="WXEW01000006">
    <property type="protein sequence ID" value="NAS24525.1"/>
    <property type="molecule type" value="Genomic_DNA"/>
</dbReference>
<keyword evidence="4" id="KW-1185">Reference proteome</keyword>
<name>A0A7C9J4V0_9ACTN</name>
<dbReference type="InterPro" id="IPR006015">
    <property type="entry name" value="Universal_stress_UspA"/>
</dbReference>
<dbReference type="InterPro" id="IPR006016">
    <property type="entry name" value="UspA"/>
</dbReference>
<evidence type="ECO:0000313" key="4">
    <source>
        <dbReference type="Proteomes" id="UP000479526"/>
    </source>
</evidence>
<dbReference type="PANTHER" id="PTHR46268">
    <property type="entry name" value="STRESS RESPONSE PROTEIN NHAX"/>
    <property type="match status" value="1"/>
</dbReference>
<evidence type="ECO:0000313" key="3">
    <source>
        <dbReference type="EMBL" id="NAS24525.1"/>
    </source>
</evidence>
<organism evidence="3 4">
    <name type="scientific">Herbidospora solisilvae</name>
    <dbReference type="NCBI Taxonomy" id="2696284"/>
    <lineage>
        <taxon>Bacteria</taxon>
        <taxon>Bacillati</taxon>
        <taxon>Actinomycetota</taxon>
        <taxon>Actinomycetes</taxon>
        <taxon>Streptosporangiales</taxon>
        <taxon>Streptosporangiaceae</taxon>
        <taxon>Herbidospora</taxon>
    </lineage>
</organism>
<protein>
    <submittedName>
        <fullName evidence="3">Universal stress protein</fullName>
    </submittedName>
</protein>
<feature type="domain" description="UspA" evidence="2">
    <location>
        <begin position="5"/>
        <end position="135"/>
    </location>
</feature>
<dbReference type="PANTHER" id="PTHR46268:SF6">
    <property type="entry name" value="UNIVERSAL STRESS PROTEIN UP12"/>
    <property type="match status" value="1"/>
</dbReference>
<feature type="domain" description="UspA" evidence="2">
    <location>
        <begin position="144"/>
        <end position="278"/>
    </location>
</feature>
<sequence>MVSSTIIVGVDGSAPSLAAVEYAARDAARRNAALRIIHVWPPLTMGDREIHQTEHRHHEDIVAEAQRRAWDCAPDIEISTQLIRGDVTDRLGREAMGADEVVIGSRGRGGFAGLILGSVGLALAGHTAAPLVVVRTSPRHTYGELIAGYDGSEEAETALDFAFAEAERREARLKLVYAWQPPPLAGSAAGYAALVQRMFDEQMTFVWQQLAPWAEKFPQVPIEHTGVCGHPVYVLSEESRTADLVIVGSRRRGVIRSAALGSVGYGLLHRAHCPVAIVTDKEDRK</sequence>
<dbReference type="SUPFAM" id="SSF52402">
    <property type="entry name" value="Adenine nucleotide alpha hydrolases-like"/>
    <property type="match status" value="2"/>
</dbReference>
<dbReference type="Pfam" id="PF00582">
    <property type="entry name" value="Usp"/>
    <property type="match status" value="2"/>
</dbReference>
<dbReference type="PRINTS" id="PR01438">
    <property type="entry name" value="UNVRSLSTRESS"/>
</dbReference>
<accession>A0A7C9J4V0</accession>
<reference evidence="3 4" key="1">
    <citation type="submission" date="2020-01" db="EMBL/GenBank/DDBJ databases">
        <title>Herbidospora sp. NEAU-GS84 nov., a novel actinomycete isolated from soil.</title>
        <authorList>
            <person name="Han L."/>
        </authorList>
    </citation>
    <scope>NUCLEOTIDE SEQUENCE [LARGE SCALE GENOMIC DNA]</scope>
    <source>
        <strain evidence="3 4">NEAU-GS84</strain>
    </source>
</reference>
<evidence type="ECO:0000256" key="1">
    <source>
        <dbReference type="ARBA" id="ARBA00008791"/>
    </source>
</evidence>
<dbReference type="AlphaFoldDB" id="A0A7C9J4V0"/>
<evidence type="ECO:0000259" key="2">
    <source>
        <dbReference type="Pfam" id="PF00582"/>
    </source>
</evidence>
<comment type="similarity">
    <text evidence="1">Belongs to the universal stress protein A family.</text>
</comment>
<dbReference type="Gene3D" id="3.40.50.620">
    <property type="entry name" value="HUPs"/>
    <property type="match status" value="2"/>
</dbReference>
<dbReference type="InterPro" id="IPR014729">
    <property type="entry name" value="Rossmann-like_a/b/a_fold"/>
</dbReference>
<comment type="caution">
    <text evidence="3">The sequence shown here is derived from an EMBL/GenBank/DDBJ whole genome shotgun (WGS) entry which is preliminary data.</text>
</comment>
<gene>
    <name evidence="3" type="ORF">GT755_22895</name>
</gene>
<proteinExistence type="inferred from homology"/>